<dbReference type="Gene3D" id="3.30.70.330">
    <property type="match status" value="4"/>
</dbReference>
<evidence type="ECO:0000259" key="4">
    <source>
        <dbReference type="PROSITE" id="PS50102"/>
    </source>
</evidence>
<dbReference type="InterPro" id="IPR035979">
    <property type="entry name" value="RBD_domain_sf"/>
</dbReference>
<feature type="domain" description="RRM" evidence="4">
    <location>
        <begin position="8"/>
        <end position="99"/>
    </location>
</feature>
<gene>
    <name evidence="5" type="ORF">M9Y10_000359</name>
</gene>
<proteinExistence type="predicted"/>
<keyword evidence="2 3" id="KW-0694">RNA-binding</keyword>
<keyword evidence="1" id="KW-0677">Repeat</keyword>
<organism evidence="5 6">
    <name type="scientific">Tritrichomonas musculus</name>
    <dbReference type="NCBI Taxonomy" id="1915356"/>
    <lineage>
        <taxon>Eukaryota</taxon>
        <taxon>Metamonada</taxon>
        <taxon>Parabasalia</taxon>
        <taxon>Tritrichomonadida</taxon>
        <taxon>Tritrichomonadidae</taxon>
        <taxon>Tritrichomonas</taxon>
    </lineage>
</organism>
<name>A0ABR2L404_9EUKA</name>
<evidence type="ECO:0000313" key="5">
    <source>
        <dbReference type="EMBL" id="KAK8898091.1"/>
    </source>
</evidence>
<evidence type="ECO:0000256" key="1">
    <source>
        <dbReference type="ARBA" id="ARBA00022737"/>
    </source>
</evidence>
<feature type="domain" description="RRM" evidence="4">
    <location>
        <begin position="110"/>
        <end position="196"/>
    </location>
</feature>
<reference evidence="5 6" key="1">
    <citation type="submission" date="2024-04" db="EMBL/GenBank/DDBJ databases">
        <title>Tritrichomonas musculus Genome.</title>
        <authorList>
            <person name="Alves-Ferreira E."/>
            <person name="Grigg M."/>
            <person name="Lorenzi H."/>
            <person name="Galac M."/>
        </authorList>
    </citation>
    <scope>NUCLEOTIDE SEQUENCE [LARGE SCALE GENOMIC DNA]</scope>
    <source>
        <strain evidence="5 6">EAF2021</strain>
    </source>
</reference>
<dbReference type="Pfam" id="PF00076">
    <property type="entry name" value="RRM_1"/>
    <property type="match status" value="4"/>
</dbReference>
<dbReference type="PANTHER" id="PTHR24012">
    <property type="entry name" value="RNA BINDING PROTEIN"/>
    <property type="match status" value="1"/>
</dbReference>
<dbReference type="EMBL" id="JAPFFF010000001">
    <property type="protein sequence ID" value="KAK8898091.1"/>
    <property type="molecule type" value="Genomic_DNA"/>
</dbReference>
<protein>
    <recommendedName>
        <fullName evidence="4">RRM domain-containing protein</fullName>
    </recommendedName>
</protein>
<dbReference type="InterPro" id="IPR012677">
    <property type="entry name" value="Nucleotide-bd_a/b_plait_sf"/>
</dbReference>
<sequence>MSQNNNVTRIYVADLPVTTFLDECTSVIDEDFLKQLFQENHVSQSPGSVIIKAKIDKNNNPYAYAFVDFETREDAVNVIKEFNYTKLDNIPIRLVLADEETINLIHSPYAKLKITNLDPEIEVSQLHDAFSDFGEIVTCKIDGEIEPDQDSYGKRFISNGIGYVQFRHQEDADQAMKDLQDASINGRPVHIERCSRFVHLTQNDTFTKCFIKHLPCFYNDSNLVELFKEFGNVISCHIEEAEEERSIQQRGIVEMSTHEESVRAIEGINGRMIEGSSLVCSRWMSKHEIAQVKQKELFERKKKKYEENKDKYLYVRNFDEFVTEKDLLIAFSQFRKVQSVKIMRDEDGISKKFGFVNFSSKEAASECLKKSCLILINGKQIHASFGVDQFTRMKKMHEESKRRREMFHQMASNPNPNQLQYQQEPKWALRSMILEKDPNSCVFLQRVRDMSDQQAQFLLDDPSLFIQWMNQK</sequence>
<accession>A0ABR2L404</accession>
<evidence type="ECO:0000313" key="6">
    <source>
        <dbReference type="Proteomes" id="UP001470230"/>
    </source>
</evidence>
<keyword evidence="6" id="KW-1185">Reference proteome</keyword>
<evidence type="ECO:0000256" key="3">
    <source>
        <dbReference type="PROSITE-ProRule" id="PRU00176"/>
    </source>
</evidence>
<feature type="domain" description="RRM" evidence="4">
    <location>
        <begin position="311"/>
        <end position="398"/>
    </location>
</feature>
<dbReference type="SUPFAM" id="SSF54928">
    <property type="entry name" value="RNA-binding domain, RBD"/>
    <property type="match status" value="3"/>
</dbReference>
<evidence type="ECO:0000256" key="2">
    <source>
        <dbReference type="ARBA" id="ARBA00022884"/>
    </source>
</evidence>
<comment type="caution">
    <text evidence="5">The sequence shown here is derived from an EMBL/GenBank/DDBJ whole genome shotgun (WGS) entry which is preliminary data.</text>
</comment>
<dbReference type="SMART" id="SM00360">
    <property type="entry name" value="RRM"/>
    <property type="match status" value="4"/>
</dbReference>
<feature type="domain" description="RRM" evidence="4">
    <location>
        <begin position="207"/>
        <end position="278"/>
    </location>
</feature>
<dbReference type="CDD" id="cd00590">
    <property type="entry name" value="RRM_SF"/>
    <property type="match status" value="3"/>
</dbReference>
<dbReference type="InterPro" id="IPR000504">
    <property type="entry name" value="RRM_dom"/>
</dbReference>
<dbReference type="PROSITE" id="PS50102">
    <property type="entry name" value="RRM"/>
    <property type="match status" value="4"/>
</dbReference>
<dbReference type="Proteomes" id="UP001470230">
    <property type="component" value="Unassembled WGS sequence"/>
</dbReference>